<feature type="region of interest" description="Disordered" evidence="1">
    <location>
        <begin position="140"/>
        <end position="282"/>
    </location>
</feature>
<feature type="compositionally biased region" description="Low complexity" evidence="1">
    <location>
        <begin position="215"/>
        <end position="242"/>
    </location>
</feature>
<feature type="compositionally biased region" description="Polar residues" evidence="1">
    <location>
        <begin position="243"/>
        <end position="253"/>
    </location>
</feature>
<protein>
    <submittedName>
        <fullName evidence="2">Uncharacterized protein</fullName>
    </submittedName>
</protein>
<feature type="compositionally biased region" description="Low complexity" evidence="1">
    <location>
        <begin position="55"/>
        <end position="71"/>
    </location>
</feature>
<sequence>MSDLWSHRRRNTQSSVLDEASRQYLDVPPPSPRHRGRSQFRMESDASELADRSWESSSSSSPPSSASRIISTMRRSLSYSGTQKKRSSSLANIGMHSTPEESLPPSPSAVNAYDMRNVRPTVEQIAMGLHISRTPHLVPLHANGSRYRRRETADNSRSPSEVPSTPTGQFPQTLPHQRRGSAPPLMLPPPPPRSSLKIPGSRSPRSDATSPIPLTPSASDASLSSLTSAAPSTPRSNRSTSTAHFSTRLQLSMSKFWPGRKSSAPSSPTIIRSSDDDSVSSVLTPRKAVRFSPGVGVDNS</sequence>
<keyword evidence="3" id="KW-1185">Reference proteome</keyword>
<gene>
    <name evidence="2" type="ORF">GFSPODELE1_LOCUS9627</name>
</gene>
<organism evidence="2 3">
    <name type="scientific">Somion occarium</name>
    <dbReference type="NCBI Taxonomy" id="3059160"/>
    <lineage>
        <taxon>Eukaryota</taxon>
        <taxon>Fungi</taxon>
        <taxon>Dikarya</taxon>
        <taxon>Basidiomycota</taxon>
        <taxon>Agaricomycotina</taxon>
        <taxon>Agaricomycetes</taxon>
        <taxon>Polyporales</taxon>
        <taxon>Cerrenaceae</taxon>
        <taxon>Somion</taxon>
    </lineage>
</organism>
<dbReference type="Proteomes" id="UP001497453">
    <property type="component" value="Chromosome 8"/>
</dbReference>
<evidence type="ECO:0000256" key="1">
    <source>
        <dbReference type="SAM" id="MobiDB-lite"/>
    </source>
</evidence>
<feature type="region of interest" description="Disordered" evidence="1">
    <location>
        <begin position="1"/>
        <end position="112"/>
    </location>
</feature>
<feature type="compositionally biased region" description="Basic and acidic residues" evidence="1">
    <location>
        <begin position="40"/>
        <end position="54"/>
    </location>
</feature>
<dbReference type="EMBL" id="OZ037951">
    <property type="protein sequence ID" value="CAL1714137.1"/>
    <property type="molecule type" value="Genomic_DNA"/>
</dbReference>
<feature type="compositionally biased region" description="Polar residues" evidence="1">
    <location>
        <begin position="263"/>
        <end position="272"/>
    </location>
</feature>
<evidence type="ECO:0000313" key="2">
    <source>
        <dbReference type="EMBL" id="CAL1714137.1"/>
    </source>
</evidence>
<feature type="compositionally biased region" description="Polar residues" evidence="1">
    <location>
        <begin position="155"/>
        <end position="175"/>
    </location>
</feature>
<reference evidence="3" key="1">
    <citation type="submission" date="2024-04" db="EMBL/GenBank/DDBJ databases">
        <authorList>
            <person name="Shaw F."/>
            <person name="Minotto A."/>
        </authorList>
    </citation>
    <scope>NUCLEOTIDE SEQUENCE [LARGE SCALE GENOMIC DNA]</scope>
</reference>
<proteinExistence type="predicted"/>
<feature type="compositionally biased region" description="Polar residues" evidence="1">
    <location>
        <begin position="73"/>
        <end position="82"/>
    </location>
</feature>
<evidence type="ECO:0000313" key="3">
    <source>
        <dbReference type="Proteomes" id="UP001497453"/>
    </source>
</evidence>
<accession>A0ABP1E2H8</accession>
<name>A0ABP1E2H8_9APHY</name>